<dbReference type="Proteomes" id="UP000269193">
    <property type="component" value="Segment"/>
</dbReference>
<gene>
    <name evidence="1" type="ORF">SBFV3_gp37</name>
</gene>
<sequence length="313" mass="33663">MRHKPQVVVNMTVSSEYVALLKQILVNGYGTVTVYSSGYYSSATSVTFQLPTSITIVVLNNGNVVAQSIASISSVTESGGELSVTFTTTFNTTFNGNEIRLYASYGTTLIYLIAYAYLDVTSSPSNPLVIEWTITIETTGEFNVIGVQGSPQALAPIPLVSSKCCSINTTVFMYPYLVHLIIAYTLIPSPSYIIQTQFPTIPLAVMLQSIPQPSNATQFYGITAVAVTCQSQNVNIPVYCGEAENGTGNIVFLYTPNNCNTPRLPSGYTQCQSPTALALYQLGTVYLAILQAQLYTIPQQGSAITVQAEITIG</sequence>
<dbReference type="EMBL" id="MK064564">
    <property type="protein sequence ID" value="AZI75872.1"/>
    <property type="molecule type" value="Genomic_DNA"/>
</dbReference>
<accession>A0A3Q8Q3W4</accession>
<name>A0A3Q8Q3W4_9VIRU</name>
<organism evidence="1 2">
    <name type="scientific">Sulfolobales Beppu filamentous virus 3</name>
    <dbReference type="NCBI Taxonomy" id="2493124"/>
    <lineage>
        <taxon>Viruses</taxon>
        <taxon>Adnaviria</taxon>
        <taxon>Zilligvirae</taxon>
        <taxon>Taleaviricota</taxon>
        <taxon>Tokiviricetes</taxon>
        <taxon>Ligamenvirales</taxon>
        <taxon>Lipothrixviridae</taxon>
        <taxon>Deltalipothrixvirus</taxon>
        <taxon>Deltalipothrixvirus beppuense</taxon>
        <taxon>Deltalipothrixvirus SBFV3</taxon>
    </lineage>
</organism>
<reference evidence="1 2" key="1">
    <citation type="journal article" date="2018" name="Environ. Microbiol.">
        <title>New archaeal viruses discovered by metagenomic analysis of viral communities in enrichment cultures.</title>
        <authorList>
            <person name="Liu Y."/>
            <person name="Brandt D."/>
            <person name="Ishino S."/>
            <person name="Ishino Y."/>
            <person name="Koonin E.V."/>
            <person name="Kalinowski J."/>
            <person name="Krupovic M."/>
            <person name="Prangishvili D."/>
        </authorList>
    </citation>
    <scope>NUCLEOTIDE SEQUENCE [LARGE SCALE GENOMIC DNA]</scope>
</reference>
<evidence type="ECO:0000313" key="2">
    <source>
        <dbReference type="Proteomes" id="UP000269193"/>
    </source>
</evidence>
<keyword evidence="2" id="KW-1185">Reference proteome</keyword>
<protein>
    <submittedName>
        <fullName evidence="1">Uncharacterized protein</fullName>
    </submittedName>
</protein>
<evidence type="ECO:0000313" key="1">
    <source>
        <dbReference type="EMBL" id="AZI75872.1"/>
    </source>
</evidence>
<proteinExistence type="predicted"/>